<protein>
    <recommendedName>
        <fullName evidence="1">Methyltransferase type 11 domain-containing protein</fullName>
    </recommendedName>
</protein>
<evidence type="ECO:0000259" key="1">
    <source>
        <dbReference type="Pfam" id="PF08241"/>
    </source>
</evidence>
<keyword evidence="3" id="KW-1185">Reference proteome</keyword>
<accession>A0A919MDW4</accession>
<comment type="caution">
    <text evidence="2">The sequence shown here is derived from an EMBL/GenBank/DDBJ whole genome shotgun (WGS) entry which is preliminary data.</text>
</comment>
<dbReference type="CDD" id="cd02440">
    <property type="entry name" value="AdoMet_MTases"/>
    <property type="match status" value="1"/>
</dbReference>
<dbReference type="GO" id="GO:0008757">
    <property type="term" value="F:S-adenosylmethionine-dependent methyltransferase activity"/>
    <property type="evidence" value="ECO:0007669"/>
    <property type="project" value="InterPro"/>
</dbReference>
<proteinExistence type="predicted"/>
<dbReference type="PANTHER" id="PTHR43591">
    <property type="entry name" value="METHYLTRANSFERASE"/>
    <property type="match status" value="1"/>
</dbReference>
<dbReference type="AlphaFoldDB" id="A0A919MDW4"/>
<dbReference type="EMBL" id="BOMM01000080">
    <property type="protein sequence ID" value="GIE16231.1"/>
    <property type="molecule type" value="Genomic_DNA"/>
</dbReference>
<dbReference type="Gene3D" id="3.40.50.150">
    <property type="entry name" value="Vaccinia Virus protein VP39"/>
    <property type="match status" value="1"/>
</dbReference>
<dbReference type="Proteomes" id="UP000598174">
    <property type="component" value="Unassembled WGS sequence"/>
</dbReference>
<reference evidence="2" key="1">
    <citation type="submission" date="2021-01" db="EMBL/GenBank/DDBJ databases">
        <title>Whole genome shotgun sequence of Actinoplanes ferrugineus NBRC 15555.</title>
        <authorList>
            <person name="Komaki H."/>
            <person name="Tamura T."/>
        </authorList>
    </citation>
    <scope>NUCLEOTIDE SEQUENCE</scope>
    <source>
        <strain evidence="2">NBRC 15555</strain>
    </source>
</reference>
<name>A0A919MDW4_9ACTN</name>
<gene>
    <name evidence="2" type="ORF">Afe05nite_80710</name>
</gene>
<organism evidence="2 3">
    <name type="scientific">Paractinoplanes ferrugineus</name>
    <dbReference type="NCBI Taxonomy" id="113564"/>
    <lineage>
        <taxon>Bacteria</taxon>
        <taxon>Bacillati</taxon>
        <taxon>Actinomycetota</taxon>
        <taxon>Actinomycetes</taxon>
        <taxon>Micromonosporales</taxon>
        <taxon>Micromonosporaceae</taxon>
        <taxon>Paractinoplanes</taxon>
    </lineage>
</organism>
<dbReference type="SUPFAM" id="SSF53335">
    <property type="entry name" value="S-adenosyl-L-methionine-dependent methyltransferases"/>
    <property type="match status" value="1"/>
</dbReference>
<feature type="domain" description="Methyltransferase type 11" evidence="1">
    <location>
        <begin position="55"/>
        <end position="153"/>
    </location>
</feature>
<dbReference type="Pfam" id="PF08241">
    <property type="entry name" value="Methyltransf_11"/>
    <property type="match status" value="1"/>
</dbReference>
<dbReference type="RefSeq" id="WP_203822574.1">
    <property type="nucleotide sequence ID" value="NZ_BAAABP010000012.1"/>
</dbReference>
<dbReference type="InterPro" id="IPR029063">
    <property type="entry name" value="SAM-dependent_MTases_sf"/>
</dbReference>
<evidence type="ECO:0000313" key="2">
    <source>
        <dbReference type="EMBL" id="GIE16231.1"/>
    </source>
</evidence>
<evidence type="ECO:0000313" key="3">
    <source>
        <dbReference type="Proteomes" id="UP000598174"/>
    </source>
</evidence>
<dbReference type="PANTHER" id="PTHR43591:SF78">
    <property type="entry name" value="SLR0407 PROTEIN"/>
    <property type="match status" value="1"/>
</dbReference>
<dbReference type="InterPro" id="IPR013216">
    <property type="entry name" value="Methyltransf_11"/>
</dbReference>
<sequence>MTSIFAEDQTSFATVDDAAATDAFPDYLARMGEQLAELKAGLHAMLGLVPGERVLDVGCGTGADVRLLAGEVGETGRAEGVDNSRQLIDKARLLTPLSARNLRYQVADAHRLPFADATFDVARSERVLMHLAEPAAAVAELARVTRPGGRVLIADPDHGMWALDLPDRSLARTLTAWWFDFIANPWVARTGPVLAKAAGLVDVRTRLFPIVFDDLAAADAMTGLNALGPAAAAQGVVPIEVADEFVESLRRRQEEGTFFMCGAVIATVGRVPAPC</sequence>